<dbReference type="Proteomes" id="UP001500506">
    <property type="component" value="Unassembled WGS sequence"/>
</dbReference>
<keyword evidence="2" id="KW-1185">Reference proteome</keyword>
<dbReference type="EMBL" id="BAAANH010000007">
    <property type="protein sequence ID" value="GAA1768121.1"/>
    <property type="molecule type" value="Genomic_DNA"/>
</dbReference>
<reference evidence="2" key="1">
    <citation type="journal article" date="2019" name="Int. J. Syst. Evol. Microbiol.">
        <title>The Global Catalogue of Microorganisms (GCM) 10K type strain sequencing project: providing services to taxonomists for standard genome sequencing and annotation.</title>
        <authorList>
            <consortium name="The Broad Institute Genomics Platform"/>
            <consortium name="The Broad Institute Genome Sequencing Center for Infectious Disease"/>
            <person name="Wu L."/>
            <person name="Ma J."/>
        </authorList>
    </citation>
    <scope>NUCLEOTIDE SEQUENCE [LARGE SCALE GENOMIC DNA]</scope>
    <source>
        <strain evidence="2">JCM 14319</strain>
    </source>
</reference>
<gene>
    <name evidence="1" type="ORF">GCM10009747_31130</name>
</gene>
<evidence type="ECO:0000313" key="2">
    <source>
        <dbReference type="Proteomes" id="UP001500506"/>
    </source>
</evidence>
<name>A0ABP4X528_9MICO</name>
<comment type="caution">
    <text evidence="1">The sequence shown here is derived from an EMBL/GenBank/DDBJ whole genome shotgun (WGS) entry which is preliminary data.</text>
</comment>
<protein>
    <submittedName>
        <fullName evidence="1">Uncharacterized protein</fullName>
    </submittedName>
</protein>
<organism evidence="1 2">
    <name type="scientific">Agromyces humatus</name>
    <dbReference type="NCBI Taxonomy" id="279573"/>
    <lineage>
        <taxon>Bacteria</taxon>
        <taxon>Bacillati</taxon>
        <taxon>Actinomycetota</taxon>
        <taxon>Actinomycetes</taxon>
        <taxon>Micrococcales</taxon>
        <taxon>Microbacteriaceae</taxon>
        <taxon>Agromyces</taxon>
    </lineage>
</organism>
<evidence type="ECO:0000313" key="1">
    <source>
        <dbReference type="EMBL" id="GAA1768121.1"/>
    </source>
</evidence>
<proteinExistence type="predicted"/>
<accession>A0ABP4X528</accession>
<sequence>MADQFWHMDSWSGLQIDTRELREVFERLITHLEQTRGETVTLPEDYFYSLPFPEIYDVLNEPPSPTIGQLTESWTNLHRTDDIDSTITFELVWLGDLLKALGHLA</sequence>